<feature type="transmembrane region" description="Helical" evidence="1">
    <location>
        <begin position="6"/>
        <end position="30"/>
    </location>
</feature>
<dbReference type="AlphaFoldDB" id="A0AAN0MIK4"/>
<dbReference type="GO" id="GO:0004176">
    <property type="term" value="F:ATP-dependent peptidase activity"/>
    <property type="evidence" value="ECO:0007669"/>
    <property type="project" value="InterPro"/>
</dbReference>
<keyword evidence="4" id="KW-1185">Reference proteome</keyword>
<keyword evidence="1" id="KW-1133">Transmembrane helix</keyword>
<keyword evidence="1" id="KW-0812">Transmembrane</keyword>
<evidence type="ECO:0000259" key="2">
    <source>
        <dbReference type="PROSITE" id="PS50106"/>
    </source>
</evidence>
<proteinExistence type="predicted"/>
<dbReference type="GO" id="GO:0006508">
    <property type="term" value="P:proteolysis"/>
    <property type="evidence" value="ECO:0007669"/>
    <property type="project" value="InterPro"/>
</dbReference>
<dbReference type="InterPro" id="IPR008269">
    <property type="entry name" value="Lon_proteolytic"/>
</dbReference>
<dbReference type="Proteomes" id="UP001431656">
    <property type="component" value="Chromosome"/>
</dbReference>
<gene>
    <name evidence="3" type="ORF">brsh051_27450</name>
</gene>
<dbReference type="PROSITE" id="PS50106">
    <property type="entry name" value="PDZ"/>
    <property type="match status" value="1"/>
</dbReference>
<sequence>MTKQGWTAVVSTALFVMLIIAISLIPVPFVRWSSGPAIDLLGSNGDNSVLQISGANSYPATGELLLPTVSVTKADSEMTLPQAFLAYVMPDETVLPREKVYPAGLPADQQQGNENKLMTDSQRDAAVAALMAAGIPVQPLPQVTQVSSSGPSYGKVEVGDLISTVNGSVVERRSEVRAILNQEQPGSVIRLGLLRANQQLEVFVVAVASQDDPSVAQIGVELENSYQHSVDVQLNITPGVVGSSGGLPFALAIYDDLTSGALIDGRVVAATGTITATGDVGSIGALRQKLRGAEHAGAQIMLVPEGNCVDIEGVDTSVTVVKVTKLTDAITSLELLKNPSTADQVPRC</sequence>
<accession>A0AAN0MIK4</accession>
<dbReference type="InterPro" id="IPR036034">
    <property type="entry name" value="PDZ_sf"/>
</dbReference>
<dbReference type="InterPro" id="IPR014721">
    <property type="entry name" value="Ribsml_uS5_D2-typ_fold_subgr"/>
</dbReference>
<name>A0AAN0MIK4_9ACTN</name>
<dbReference type="Gene3D" id="3.30.230.10">
    <property type="match status" value="1"/>
</dbReference>
<dbReference type="InterPro" id="IPR001478">
    <property type="entry name" value="PDZ"/>
</dbReference>
<protein>
    <submittedName>
        <fullName evidence="3">PDZ domain-containing protein</fullName>
    </submittedName>
</protein>
<dbReference type="Pfam" id="PF13180">
    <property type="entry name" value="PDZ_2"/>
    <property type="match status" value="1"/>
</dbReference>
<evidence type="ECO:0000256" key="1">
    <source>
        <dbReference type="SAM" id="Phobius"/>
    </source>
</evidence>
<dbReference type="RefSeq" id="WP_286265995.1">
    <property type="nucleotide sequence ID" value="NZ_AP028056.1"/>
</dbReference>
<evidence type="ECO:0000313" key="3">
    <source>
        <dbReference type="EMBL" id="BEH03464.1"/>
    </source>
</evidence>
<keyword evidence="1" id="KW-0472">Membrane</keyword>
<evidence type="ECO:0000313" key="4">
    <source>
        <dbReference type="Proteomes" id="UP001431656"/>
    </source>
</evidence>
<dbReference type="GO" id="GO:0004252">
    <property type="term" value="F:serine-type endopeptidase activity"/>
    <property type="evidence" value="ECO:0007669"/>
    <property type="project" value="InterPro"/>
</dbReference>
<dbReference type="EMBL" id="AP028056">
    <property type="protein sequence ID" value="BEH03464.1"/>
    <property type="molecule type" value="Genomic_DNA"/>
</dbReference>
<dbReference type="SUPFAM" id="SSF50156">
    <property type="entry name" value="PDZ domain-like"/>
    <property type="match status" value="1"/>
</dbReference>
<feature type="domain" description="PDZ" evidence="2">
    <location>
        <begin position="143"/>
        <end position="197"/>
    </location>
</feature>
<dbReference type="Pfam" id="PF05362">
    <property type="entry name" value="Lon_C"/>
    <property type="match status" value="1"/>
</dbReference>
<organism evidence="3 4">
    <name type="scientific">Brooklawnia propionicigenes</name>
    <dbReference type="NCBI Taxonomy" id="3041175"/>
    <lineage>
        <taxon>Bacteria</taxon>
        <taxon>Bacillati</taxon>
        <taxon>Actinomycetota</taxon>
        <taxon>Actinomycetes</taxon>
        <taxon>Propionibacteriales</taxon>
        <taxon>Propionibacteriaceae</taxon>
        <taxon>Brooklawnia</taxon>
    </lineage>
</organism>
<dbReference type="KEGG" id="broo:brsh051_27450"/>
<reference evidence="3" key="1">
    <citation type="journal article" date="2024" name="Int. J. Syst. Evol. Microbiol.">
        <title>Brooklawnia propionicigenes sp. nov., a facultatively anaerobic, propionate-producing bacterium isolated from a methanogenic reactor treating waste from cattle farms.</title>
        <authorList>
            <person name="Akita Y."/>
            <person name="Ueki A."/>
            <person name="Tonouchi A."/>
            <person name="Sugawara Y."/>
            <person name="Honma S."/>
            <person name="Kaku N."/>
            <person name="Ueki K."/>
        </authorList>
    </citation>
    <scope>NUCLEOTIDE SEQUENCE</scope>
    <source>
        <strain evidence="3">SH051</strain>
    </source>
</reference>
<dbReference type="InterPro" id="IPR020568">
    <property type="entry name" value="Ribosomal_Su5_D2-typ_SF"/>
</dbReference>
<dbReference type="SUPFAM" id="SSF54211">
    <property type="entry name" value="Ribosomal protein S5 domain 2-like"/>
    <property type="match status" value="1"/>
</dbReference>